<organism evidence="3 4">
    <name type="scientific">Roseateles asaccharophilus</name>
    <dbReference type="NCBI Taxonomy" id="582607"/>
    <lineage>
        <taxon>Bacteria</taxon>
        <taxon>Pseudomonadati</taxon>
        <taxon>Pseudomonadota</taxon>
        <taxon>Betaproteobacteria</taxon>
        <taxon>Burkholderiales</taxon>
        <taxon>Sphaerotilaceae</taxon>
        <taxon>Roseateles</taxon>
    </lineage>
</organism>
<dbReference type="EMBL" id="SNXE01000002">
    <property type="protein sequence ID" value="TDP11941.1"/>
    <property type="molecule type" value="Genomic_DNA"/>
</dbReference>
<feature type="domain" description="eCIS core" evidence="2">
    <location>
        <begin position="2"/>
        <end position="50"/>
    </location>
</feature>
<accession>A0A4R6N8P1</accession>
<proteinExistence type="predicted"/>
<dbReference type="AlphaFoldDB" id="A0A4R6N8P1"/>
<evidence type="ECO:0000259" key="2">
    <source>
        <dbReference type="Pfam" id="PF13699"/>
    </source>
</evidence>
<feature type="region of interest" description="Disordered" evidence="1">
    <location>
        <begin position="285"/>
        <end position="318"/>
    </location>
</feature>
<evidence type="ECO:0000313" key="4">
    <source>
        <dbReference type="Proteomes" id="UP000295357"/>
    </source>
</evidence>
<reference evidence="3 4" key="1">
    <citation type="submission" date="2019-03" db="EMBL/GenBank/DDBJ databases">
        <title>Genomic Encyclopedia of Type Strains, Phase IV (KMG-IV): sequencing the most valuable type-strain genomes for metagenomic binning, comparative biology and taxonomic classification.</title>
        <authorList>
            <person name="Goeker M."/>
        </authorList>
    </citation>
    <scope>NUCLEOTIDE SEQUENCE [LARGE SCALE GENOMIC DNA]</scope>
    <source>
        <strain evidence="3 4">DSM 25082</strain>
    </source>
</reference>
<feature type="compositionally biased region" description="Basic residues" evidence="1">
    <location>
        <begin position="296"/>
        <end position="306"/>
    </location>
</feature>
<dbReference type="Pfam" id="PF13699">
    <property type="entry name" value="eCIS_core"/>
    <property type="match status" value="1"/>
</dbReference>
<gene>
    <name evidence="3" type="ORF">DFR39_102327</name>
</gene>
<evidence type="ECO:0000256" key="1">
    <source>
        <dbReference type="SAM" id="MobiDB-lite"/>
    </source>
</evidence>
<dbReference type="Proteomes" id="UP000295357">
    <property type="component" value="Unassembled WGS sequence"/>
</dbReference>
<evidence type="ECO:0000313" key="3">
    <source>
        <dbReference type="EMBL" id="TDP11941.1"/>
    </source>
</evidence>
<protein>
    <submittedName>
        <fullName evidence="3">Uncharacterized protein DUF4157</fullName>
    </submittedName>
</protein>
<name>A0A4R6N8P1_9BURK</name>
<dbReference type="InterPro" id="IPR025295">
    <property type="entry name" value="eCIS_core_dom"/>
</dbReference>
<sequence>MDNVRVHYNSSKPAQLNAHAYAQGTEIHVAPGQERHLPHEAWHVTQQAQGRVTPTAQLAGVVINDNSALEREADVMGARAQGLGPFLSPGRNLQRQRRLGGSNILQGRFVLSKKRRTPIDDDTLKTIGMYLRGHPLYPEFKNLSDSVKTFRLLGWLNENRDALGELHGVLYAIAEGEASEPAEESDQGITFIADEHYDAPGSDAGPLKYLTDKRSELIPWLFNGNRVKMQQTSGRIRGSAKKEDWSAVRVTLGEVLLLHKIDGPAAEKSKQRELVILQRLSQTYPSRKARSQAGQSKKKGRGKRQAKLQSQQPPPLRISMDKIPSDVFSFAFQKAVFGEANIKIAIDPQGRKISLDGVGRVRAMLSALARLKLEPDNFTIDAMAMRVTPEEYDELEAIHKVYYDESGQQREKEGSLGWTPGIVRTLTAPIGKLAAWLQSGTKKERDLGKALSNDEPRFFRNNCLIVAIADAAGIPQPSAQQIIQIRTQISQPVGGMLLATPQAINVIRQVTGITRTIRITYTHLLGTAFANETFAGGTGLPLIVHHAHNHFYHPPGGVHDPKSLDQRARASVGLMGTSSMSDKELNLAIKPYAKLYRERFDKELHQTMASKGYDALNWLHQILDKGQFQEMCKGGQIRVAFSRDLYEGLRRMRAEPRKSSHYSGIIIPTQLTQVPDEHYGIDGDFFPTVLFGLMENTSSKERFIYIQAERNSYNPSASKFEKLHHILDASDYSWSQQNQGPYGISDHTDADPMGDTRLDRPGWSQRWHLRRVKAMALMLLKPYLAVPAMLNLLPTDIKRALPTLVMAVLLHLMQPTMGQDSV</sequence>
<comment type="caution">
    <text evidence="3">The sequence shown here is derived from an EMBL/GenBank/DDBJ whole genome shotgun (WGS) entry which is preliminary data.</text>
</comment>
<keyword evidence="4" id="KW-1185">Reference proteome</keyword>